<dbReference type="OrthoDB" id="258610at2"/>
<gene>
    <name evidence="2" type="ORF">EC604_25785</name>
</gene>
<organism evidence="2 3">
    <name type="scientific">Paenibacillus amylolyticus</name>
    <dbReference type="NCBI Taxonomy" id="1451"/>
    <lineage>
        <taxon>Bacteria</taxon>
        <taxon>Bacillati</taxon>
        <taxon>Bacillota</taxon>
        <taxon>Bacilli</taxon>
        <taxon>Bacillales</taxon>
        <taxon>Paenibacillaceae</taxon>
        <taxon>Paenibacillus</taxon>
    </lineage>
</organism>
<dbReference type="InterPro" id="IPR050248">
    <property type="entry name" value="Polysacc_deacetylase_ArnD"/>
</dbReference>
<dbReference type="SUPFAM" id="SSF88713">
    <property type="entry name" value="Glycoside hydrolase/deacetylase"/>
    <property type="match status" value="1"/>
</dbReference>
<dbReference type="InterPro" id="IPR002509">
    <property type="entry name" value="NODB_dom"/>
</dbReference>
<dbReference type="GO" id="GO:0016810">
    <property type="term" value="F:hydrolase activity, acting on carbon-nitrogen (but not peptide) bonds"/>
    <property type="evidence" value="ECO:0007669"/>
    <property type="project" value="InterPro"/>
</dbReference>
<sequence>MGLILLVMGITYAFSGMTHWIKTMVEPPPISVIKEPVQLGFIQGSPDSKEQPTRFLGQVSKVVYITFDDGPSKYTEQLLDIMNQYDAKATFFMVGENLNHYPEAVKRLVKEGSYPGLHSMTHSYKKLYKSGSSDNFLNEFKEVQNKVEALIGFTPHLIRAPYGSSPQIGEAFRGDIAAAGFKMWDWTTDSLDWNLPGQPNKIISRIQRGAHRDIEVILMHERKQTVEALPQILKLLRAKGYEFEVYNPNEHMVVNFSHDPRL</sequence>
<protein>
    <submittedName>
        <fullName evidence="2">Polysaccharide deacetylase</fullName>
    </submittedName>
</protein>
<reference evidence="2 3" key="1">
    <citation type="journal article" date="2019" name="J. Ind. Microbiol. Biotechnol.">
        <title>Paenibacillus amylolyticus 27C64 has a diverse set of carbohydrate-active enzymes and complete pectin deconstruction system.</title>
        <authorList>
            <person name="Keggi C."/>
            <person name="Doran-Peterson J."/>
        </authorList>
    </citation>
    <scope>NUCLEOTIDE SEQUENCE [LARGE SCALE GENOMIC DNA]</scope>
    <source>
        <strain evidence="2 3">27C64</strain>
    </source>
</reference>
<evidence type="ECO:0000259" key="1">
    <source>
        <dbReference type="PROSITE" id="PS51677"/>
    </source>
</evidence>
<dbReference type="PROSITE" id="PS51677">
    <property type="entry name" value="NODB"/>
    <property type="match status" value="1"/>
</dbReference>
<dbReference type="Gene3D" id="3.20.20.370">
    <property type="entry name" value="Glycoside hydrolase/deacetylase"/>
    <property type="match status" value="1"/>
</dbReference>
<dbReference type="GO" id="GO:0005975">
    <property type="term" value="P:carbohydrate metabolic process"/>
    <property type="evidence" value="ECO:0007669"/>
    <property type="project" value="InterPro"/>
</dbReference>
<dbReference type="CDD" id="cd10944">
    <property type="entry name" value="CE4_SmPgdA_like"/>
    <property type="match status" value="1"/>
</dbReference>
<dbReference type="Pfam" id="PF01522">
    <property type="entry name" value="Polysacc_deac_1"/>
    <property type="match status" value="1"/>
</dbReference>
<name>A0A5M9X019_PAEAM</name>
<dbReference type="EMBL" id="RIAS01000020">
    <property type="protein sequence ID" value="KAA8787246.1"/>
    <property type="molecule type" value="Genomic_DNA"/>
</dbReference>
<dbReference type="AlphaFoldDB" id="A0A5M9X019"/>
<evidence type="ECO:0000313" key="2">
    <source>
        <dbReference type="EMBL" id="KAA8787246.1"/>
    </source>
</evidence>
<proteinExistence type="predicted"/>
<accession>A0A5M9X019</accession>
<dbReference type="InterPro" id="IPR011330">
    <property type="entry name" value="Glyco_hydro/deAcase_b/a-brl"/>
</dbReference>
<dbReference type="Proteomes" id="UP000323664">
    <property type="component" value="Unassembled WGS sequence"/>
</dbReference>
<dbReference type="PANTHER" id="PTHR10587:SF125">
    <property type="entry name" value="POLYSACCHARIDE DEACETYLASE YHEN-RELATED"/>
    <property type="match status" value="1"/>
</dbReference>
<feature type="domain" description="NodB homology" evidence="1">
    <location>
        <begin position="61"/>
        <end position="244"/>
    </location>
</feature>
<evidence type="ECO:0000313" key="3">
    <source>
        <dbReference type="Proteomes" id="UP000323664"/>
    </source>
</evidence>
<dbReference type="PANTHER" id="PTHR10587">
    <property type="entry name" value="GLYCOSYL TRANSFERASE-RELATED"/>
    <property type="match status" value="1"/>
</dbReference>
<comment type="caution">
    <text evidence="2">The sequence shown here is derived from an EMBL/GenBank/DDBJ whole genome shotgun (WGS) entry which is preliminary data.</text>
</comment>